<organism evidence="1">
    <name type="scientific">Anguilla anguilla</name>
    <name type="common">European freshwater eel</name>
    <name type="synonym">Muraena anguilla</name>
    <dbReference type="NCBI Taxonomy" id="7936"/>
    <lineage>
        <taxon>Eukaryota</taxon>
        <taxon>Metazoa</taxon>
        <taxon>Chordata</taxon>
        <taxon>Craniata</taxon>
        <taxon>Vertebrata</taxon>
        <taxon>Euteleostomi</taxon>
        <taxon>Actinopterygii</taxon>
        <taxon>Neopterygii</taxon>
        <taxon>Teleostei</taxon>
        <taxon>Anguilliformes</taxon>
        <taxon>Anguillidae</taxon>
        <taxon>Anguilla</taxon>
    </lineage>
</organism>
<reference evidence="1" key="1">
    <citation type="submission" date="2014-11" db="EMBL/GenBank/DDBJ databases">
        <authorList>
            <person name="Amaro Gonzalez C."/>
        </authorList>
    </citation>
    <scope>NUCLEOTIDE SEQUENCE</scope>
</reference>
<evidence type="ECO:0000313" key="1">
    <source>
        <dbReference type="EMBL" id="JAH86975.1"/>
    </source>
</evidence>
<name>A0A0E9WBM5_ANGAN</name>
<proteinExistence type="predicted"/>
<dbReference type="EMBL" id="GBXM01021602">
    <property type="protein sequence ID" value="JAH86975.1"/>
    <property type="molecule type" value="Transcribed_RNA"/>
</dbReference>
<dbReference type="AlphaFoldDB" id="A0A0E9WBM5"/>
<sequence>MKSTNVSSTGVRGPIRIAQCDCPLTIHSGQVTSPITGRYNHATGKGHICSLTE</sequence>
<protein>
    <submittedName>
        <fullName evidence="1">Uncharacterized protein</fullName>
    </submittedName>
</protein>
<accession>A0A0E9WBM5</accession>
<reference evidence="1" key="2">
    <citation type="journal article" date="2015" name="Fish Shellfish Immunol.">
        <title>Early steps in the European eel (Anguilla anguilla)-Vibrio vulnificus interaction in the gills: Role of the RtxA13 toxin.</title>
        <authorList>
            <person name="Callol A."/>
            <person name="Pajuelo D."/>
            <person name="Ebbesson L."/>
            <person name="Teles M."/>
            <person name="MacKenzie S."/>
            <person name="Amaro C."/>
        </authorList>
    </citation>
    <scope>NUCLEOTIDE SEQUENCE</scope>
</reference>